<accession>A0A9W9G839</accession>
<protein>
    <submittedName>
        <fullName evidence="1">Uncharacterized protein</fullName>
    </submittedName>
</protein>
<reference evidence="1" key="2">
    <citation type="journal article" date="2023" name="IMA Fungus">
        <title>Comparative genomic study of the Penicillium genus elucidates a diverse pangenome and 15 lateral gene transfer events.</title>
        <authorList>
            <person name="Petersen C."/>
            <person name="Sorensen T."/>
            <person name="Nielsen M.R."/>
            <person name="Sondergaard T.E."/>
            <person name="Sorensen J.L."/>
            <person name="Fitzpatrick D.A."/>
            <person name="Frisvad J.C."/>
            <person name="Nielsen K.L."/>
        </authorList>
    </citation>
    <scope>NUCLEOTIDE SEQUENCE</scope>
    <source>
        <strain evidence="1">IBT 30069</strain>
    </source>
</reference>
<gene>
    <name evidence="1" type="ORF">N7456_002439</name>
</gene>
<dbReference type="EMBL" id="JAPQKH010000002">
    <property type="protein sequence ID" value="KAJ5113905.1"/>
    <property type="molecule type" value="Genomic_DNA"/>
</dbReference>
<keyword evidence="2" id="KW-1185">Reference proteome</keyword>
<dbReference type="Proteomes" id="UP001149165">
    <property type="component" value="Unassembled WGS sequence"/>
</dbReference>
<dbReference type="AlphaFoldDB" id="A0A9W9G839"/>
<reference evidence="1" key="1">
    <citation type="submission" date="2022-11" db="EMBL/GenBank/DDBJ databases">
        <authorList>
            <person name="Petersen C."/>
        </authorList>
    </citation>
    <scope>NUCLEOTIDE SEQUENCE</scope>
    <source>
        <strain evidence="1">IBT 30069</strain>
    </source>
</reference>
<proteinExistence type="predicted"/>
<name>A0A9W9G839_9EURO</name>
<evidence type="ECO:0000313" key="2">
    <source>
        <dbReference type="Proteomes" id="UP001149165"/>
    </source>
</evidence>
<organism evidence="1 2">
    <name type="scientific">Penicillium angulare</name>
    <dbReference type="NCBI Taxonomy" id="116970"/>
    <lineage>
        <taxon>Eukaryota</taxon>
        <taxon>Fungi</taxon>
        <taxon>Dikarya</taxon>
        <taxon>Ascomycota</taxon>
        <taxon>Pezizomycotina</taxon>
        <taxon>Eurotiomycetes</taxon>
        <taxon>Eurotiomycetidae</taxon>
        <taxon>Eurotiales</taxon>
        <taxon>Aspergillaceae</taxon>
        <taxon>Penicillium</taxon>
    </lineage>
</organism>
<comment type="caution">
    <text evidence="1">The sequence shown here is derived from an EMBL/GenBank/DDBJ whole genome shotgun (WGS) entry which is preliminary data.</text>
</comment>
<sequence>MGFSFEISGYEELRKFLNRYPNATFDQKEYRVRYILQKVMEESVTSMERISISNLNLEDIHVFFGLQQTDSDPELQNVTSIEVPQELRMYLDKDLK</sequence>
<evidence type="ECO:0000313" key="1">
    <source>
        <dbReference type="EMBL" id="KAJ5113905.1"/>
    </source>
</evidence>